<accession>A0A504YMY5</accession>
<name>A0A504YMY5_FASGI</name>
<evidence type="ECO:0000256" key="4">
    <source>
        <dbReference type="ARBA" id="ARBA00023027"/>
    </source>
</evidence>
<keyword evidence="4" id="KW-0520">NAD</keyword>
<dbReference type="GO" id="GO:0005886">
    <property type="term" value="C:plasma membrane"/>
    <property type="evidence" value="ECO:0007669"/>
    <property type="project" value="TreeGrafter"/>
</dbReference>
<dbReference type="Gene3D" id="1.20.82.10">
    <property type="entry name" value="ADP Ribosyl Cyclase, Chain A, domain 1"/>
    <property type="match status" value="1"/>
</dbReference>
<dbReference type="SUPFAM" id="SSF52309">
    <property type="entry name" value="N-(deoxy)ribosyltransferase-like"/>
    <property type="match status" value="1"/>
</dbReference>
<dbReference type="OrthoDB" id="10028716at2759"/>
<dbReference type="PANTHER" id="PTHR10912:SF7">
    <property type="entry name" value="ADP-RIBOSYL CYCLASE_CYCLIC ADP-RIBOSE HYDROLASE"/>
    <property type="match status" value="1"/>
</dbReference>
<proteinExistence type="inferred from homology"/>
<evidence type="ECO:0000256" key="2">
    <source>
        <dbReference type="ARBA" id="ARBA00022679"/>
    </source>
</evidence>
<keyword evidence="8" id="KW-1185">Reference proteome</keyword>
<dbReference type="Pfam" id="PF02267">
    <property type="entry name" value="Rib_hydrolayse"/>
    <property type="match status" value="1"/>
</dbReference>
<evidence type="ECO:0000313" key="7">
    <source>
        <dbReference type="EMBL" id="TPP59100.1"/>
    </source>
</evidence>
<comment type="caution">
    <text evidence="7">The sequence shown here is derived from an EMBL/GenBank/DDBJ whole genome shotgun (WGS) entry which is preliminary data.</text>
</comment>
<dbReference type="PROSITE" id="PS51257">
    <property type="entry name" value="PROKAR_LIPOPROTEIN"/>
    <property type="match status" value="1"/>
</dbReference>
<protein>
    <submittedName>
        <fullName evidence="7">NAD+ nucleosidase</fullName>
    </submittedName>
</protein>
<evidence type="ECO:0000256" key="5">
    <source>
        <dbReference type="ARBA" id="ARBA00023157"/>
    </source>
</evidence>
<feature type="chain" id="PRO_5021424652" evidence="6">
    <location>
        <begin position="24"/>
        <end position="287"/>
    </location>
</feature>
<keyword evidence="2" id="KW-0808">Transferase</keyword>
<dbReference type="AlphaFoldDB" id="A0A504YMY5"/>
<dbReference type="Gene3D" id="3.40.50.720">
    <property type="entry name" value="NAD(P)-binding Rossmann-like Domain"/>
    <property type="match status" value="1"/>
</dbReference>
<dbReference type="InterPro" id="IPR003193">
    <property type="entry name" value="ADP-ribosyl_cyclase"/>
</dbReference>
<dbReference type="Proteomes" id="UP000316759">
    <property type="component" value="Unassembled WGS sequence"/>
</dbReference>
<evidence type="ECO:0000256" key="1">
    <source>
        <dbReference type="ARBA" id="ARBA00005406"/>
    </source>
</evidence>
<dbReference type="EMBL" id="SUNJ01011176">
    <property type="protein sequence ID" value="TPP59100.1"/>
    <property type="molecule type" value="Genomic_DNA"/>
</dbReference>
<dbReference type="GO" id="GO:0016849">
    <property type="term" value="F:phosphorus-oxygen lyase activity"/>
    <property type="evidence" value="ECO:0007669"/>
    <property type="project" value="TreeGrafter"/>
</dbReference>
<reference evidence="7 8" key="1">
    <citation type="submission" date="2019-04" db="EMBL/GenBank/DDBJ databases">
        <title>Annotation for the trematode Fasciola gigantica.</title>
        <authorList>
            <person name="Choi Y.-J."/>
        </authorList>
    </citation>
    <scope>NUCLEOTIDE SEQUENCE [LARGE SCALE GENOMIC DNA]</scope>
    <source>
        <strain evidence="7">Uganda_cow_1</strain>
    </source>
</reference>
<keyword evidence="3" id="KW-0378">Hydrolase</keyword>
<dbReference type="GO" id="GO:0061809">
    <property type="term" value="F:NAD+ nucleosidase activity, cyclic ADP-ribose generating"/>
    <property type="evidence" value="ECO:0007669"/>
    <property type="project" value="InterPro"/>
</dbReference>
<evidence type="ECO:0000256" key="3">
    <source>
        <dbReference type="ARBA" id="ARBA00022801"/>
    </source>
</evidence>
<dbReference type="STRING" id="46835.A0A504YMY5"/>
<gene>
    <name evidence="7" type="ORF">FGIG_04434</name>
</gene>
<keyword evidence="5" id="KW-1015">Disulfide bond</keyword>
<dbReference type="GO" id="GO:0016740">
    <property type="term" value="F:transferase activity"/>
    <property type="evidence" value="ECO:0007669"/>
    <property type="project" value="UniProtKB-KW"/>
</dbReference>
<evidence type="ECO:0000256" key="6">
    <source>
        <dbReference type="SAM" id="SignalP"/>
    </source>
</evidence>
<feature type="signal peptide" evidence="6">
    <location>
        <begin position="1"/>
        <end position="23"/>
    </location>
</feature>
<sequence length="287" mass="32362">MKHSGTGMLVSLVLSLFVACSFGQQTSDFEKITKGRCATWGRMFGVDRITCDQIWADFEKVFTGEPIKKLCVMDPQLYDPLVASMFAFVPEISKTKTCEMFFLFSSSFPLHAFALHQGFMFNDLDWCDEKLTGGKKYETQCGCTGKAEVVYAFWKSVSNAYSNKLSGSVGVMLNGSIPTPFSRNSTFGSVEVPNIKAPRFQNVTVYVLKNLEDDNLRANCFSESIVQLQTILKDQKVDYKCVDDPPFVKHFMCVQNPDHPRCAFSSSRWTSTSRLLILLSFFSSHIF</sequence>
<evidence type="ECO:0000313" key="8">
    <source>
        <dbReference type="Proteomes" id="UP000316759"/>
    </source>
</evidence>
<organism evidence="7 8">
    <name type="scientific">Fasciola gigantica</name>
    <name type="common">Giant liver fluke</name>
    <dbReference type="NCBI Taxonomy" id="46835"/>
    <lineage>
        <taxon>Eukaryota</taxon>
        <taxon>Metazoa</taxon>
        <taxon>Spiralia</taxon>
        <taxon>Lophotrochozoa</taxon>
        <taxon>Platyhelminthes</taxon>
        <taxon>Trematoda</taxon>
        <taxon>Digenea</taxon>
        <taxon>Plagiorchiida</taxon>
        <taxon>Echinostomata</taxon>
        <taxon>Echinostomatoidea</taxon>
        <taxon>Fasciolidae</taxon>
        <taxon>Fasciola</taxon>
    </lineage>
</organism>
<comment type="similarity">
    <text evidence="1">Belongs to the ADP-ribosyl cyclase family.</text>
</comment>
<dbReference type="PANTHER" id="PTHR10912">
    <property type="entry name" value="ADP-RIBOSYL CYCLASE"/>
    <property type="match status" value="1"/>
</dbReference>
<keyword evidence="6" id="KW-0732">Signal</keyword>